<evidence type="ECO:0000256" key="4">
    <source>
        <dbReference type="ARBA" id="ARBA00022840"/>
    </source>
</evidence>
<dbReference type="InterPro" id="IPR019821">
    <property type="entry name" value="Kinesin_motor_CS"/>
</dbReference>
<dbReference type="RefSeq" id="XP_008613708.1">
    <property type="nucleotide sequence ID" value="XM_008615486.1"/>
</dbReference>
<evidence type="ECO:0000256" key="2">
    <source>
        <dbReference type="ARBA" id="ARBA00022490"/>
    </source>
</evidence>
<dbReference type="EMBL" id="JH767161">
    <property type="protein sequence ID" value="EQC33022.1"/>
    <property type="molecule type" value="Genomic_DNA"/>
</dbReference>
<dbReference type="STRING" id="1156394.T0RSC8"/>
<dbReference type="SMART" id="SM00129">
    <property type="entry name" value="KISc"/>
    <property type="match status" value="1"/>
</dbReference>
<organism evidence="10 11">
    <name type="scientific">Saprolegnia diclina (strain VS20)</name>
    <dbReference type="NCBI Taxonomy" id="1156394"/>
    <lineage>
        <taxon>Eukaryota</taxon>
        <taxon>Sar</taxon>
        <taxon>Stramenopiles</taxon>
        <taxon>Oomycota</taxon>
        <taxon>Saprolegniomycetes</taxon>
        <taxon>Saprolegniales</taxon>
        <taxon>Saprolegniaceae</taxon>
        <taxon>Saprolegnia</taxon>
    </lineage>
</organism>
<dbReference type="GO" id="GO:0005737">
    <property type="term" value="C:cytoplasm"/>
    <property type="evidence" value="ECO:0007669"/>
    <property type="project" value="UniProtKB-SubCell"/>
</dbReference>
<feature type="domain" description="Kinesin motor" evidence="9">
    <location>
        <begin position="5"/>
        <end position="330"/>
    </location>
</feature>
<comment type="similarity">
    <text evidence="6 7">Belongs to the TRAFAC class myosin-kinesin ATPase superfamily. Kinesin family.</text>
</comment>
<feature type="region of interest" description="Disordered" evidence="8">
    <location>
        <begin position="368"/>
        <end position="409"/>
    </location>
</feature>
<dbReference type="Gene3D" id="3.40.850.10">
    <property type="entry name" value="Kinesin motor domain"/>
    <property type="match status" value="1"/>
</dbReference>
<dbReference type="GeneID" id="19950269"/>
<dbReference type="SUPFAM" id="SSF52540">
    <property type="entry name" value="P-loop containing nucleoside triphosphate hydrolases"/>
    <property type="match status" value="1"/>
</dbReference>
<evidence type="ECO:0000313" key="10">
    <source>
        <dbReference type="EMBL" id="EQC33022.1"/>
    </source>
</evidence>
<dbReference type="PROSITE" id="PS50067">
    <property type="entry name" value="KINESIN_MOTOR_2"/>
    <property type="match status" value="1"/>
</dbReference>
<dbReference type="PANTHER" id="PTHR47969">
    <property type="entry name" value="CHROMOSOME-ASSOCIATED KINESIN KIF4A-RELATED"/>
    <property type="match status" value="1"/>
</dbReference>
<sequence>MRSEKIRVAVRARPSTHGPSAISWADGRVFVANGDAAASFRCDRFLDAAMTQEAAFVASGMTTLVESAVDGYASTIFAYGQTGAGKSHTIFGPERYLVPPTHLRGSNQGFLPRSVALLMDCIASKLGETQSAVRVTCVEIYNEAVHDLIAPSARPLTVRWSKATGFFLEDATVVACSTYEEVMTVVLTAAANRVHSSHRLNDRSNRSHCLVTLYVDSETNGVRKYGKLTIVDLAGSERAHDTGAVGTQLKESGYINKSLYCLSQVIGALNAAATNKTTFVPYRDSKLTMLLIDSLGGRSRTLMLACVNASPDFSRESTRTLEFAMGVARIQNEPTVALSPQDKLVMDLRAQIKQLQHENEYLRSLSTLSRSASTPTIAPKPACGDDRPAHGNQADDVARQSLPHAATTRTKVRNRMVPRSAAHASLPSLHRAPISAKAATAKPLECVRRSRKRVSLPALDVRLEPIAAAAPWDDARAADLFQQLCQL</sequence>
<dbReference type="AlphaFoldDB" id="T0RSC8"/>
<dbReference type="GO" id="GO:0007018">
    <property type="term" value="P:microtubule-based movement"/>
    <property type="evidence" value="ECO:0007669"/>
    <property type="project" value="InterPro"/>
</dbReference>
<protein>
    <recommendedName>
        <fullName evidence="7">Kinesin-like protein</fullName>
    </recommendedName>
</protein>
<dbReference type="OMA" id="RESCHIN"/>
<dbReference type="PANTHER" id="PTHR47969:SF15">
    <property type="entry name" value="CHROMOSOME-ASSOCIATED KINESIN KIF4A-RELATED"/>
    <property type="match status" value="1"/>
</dbReference>
<dbReference type="InterPro" id="IPR027417">
    <property type="entry name" value="P-loop_NTPase"/>
</dbReference>
<evidence type="ECO:0000256" key="7">
    <source>
        <dbReference type="RuleBase" id="RU000394"/>
    </source>
</evidence>
<dbReference type="PRINTS" id="PR00380">
    <property type="entry name" value="KINESINHEAVY"/>
</dbReference>
<dbReference type="Pfam" id="PF00225">
    <property type="entry name" value="Kinesin"/>
    <property type="match status" value="1"/>
</dbReference>
<keyword evidence="7" id="KW-0493">Microtubule</keyword>
<keyword evidence="3 6" id="KW-0547">Nucleotide-binding</keyword>
<keyword evidence="5" id="KW-0175">Coiled coil</keyword>
<evidence type="ECO:0000256" key="5">
    <source>
        <dbReference type="ARBA" id="ARBA00023054"/>
    </source>
</evidence>
<evidence type="ECO:0000256" key="6">
    <source>
        <dbReference type="PROSITE-ProRule" id="PRU00283"/>
    </source>
</evidence>
<dbReference type="InterPro" id="IPR036961">
    <property type="entry name" value="Kinesin_motor_dom_sf"/>
</dbReference>
<dbReference type="OrthoDB" id="3176171at2759"/>
<keyword evidence="6 7" id="KW-0505">Motor protein</keyword>
<evidence type="ECO:0000256" key="3">
    <source>
        <dbReference type="ARBA" id="ARBA00022741"/>
    </source>
</evidence>
<comment type="subcellular location">
    <subcellularLocation>
        <location evidence="1">Cytoplasm</location>
    </subcellularLocation>
</comment>
<evidence type="ECO:0000256" key="1">
    <source>
        <dbReference type="ARBA" id="ARBA00004496"/>
    </source>
</evidence>
<dbReference type="GO" id="GO:0051231">
    <property type="term" value="P:spindle elongation"/>
    <property type="evidence" value="ECO:0007669"/>
    <property type="project" value="TreeGrafter"/>
</dbReference>
<dbReference type="Proteomes" id="UP000030762">
    <property type="component" value="Unassembled WGS sequence"/>
</dbReference>
<reference evidence="10 11" key="1">
    <citation type="submission" date="2012-04" db="EMBL/GenBank/DDBJ databases">
        <title>The Genome Sequence of Saprolegnia declina VS20.</title>
        <authorList>
            <consortium name="The Broad Institute Genome Sequencing Platform"/>
            <person name="Russ C."/>
            <person name="Nusbaum C."/>
            <person name="Tyler B."/>
            <person name="van West P."/>
            <person name="Dieguez-Uribeondo J."/>
            <person name="de Bruijn I."/>
            <person name="Tripathy S."/>
            <person name="Jiang R."/>
            <person name="Young S.K."/>
            <person name="Zeng Q."/>
            <person name="Gargeya S."/>
            <person name="Fitzgerald M."/>
            <person name="Haas B."/>
            <person name="Abouelleil A."/>
            <person name="Alvarado L."/>
            <person name="Arachchi H.M."/>
            <person name="Berlin A."/>
            <person name="Chapman S.B."/>
            <person name="Goldberg J."/>
            <person name="Griggs A."/>
            <person name="Gujja S."/>
            <person name="Hansen M."/>
            <person name="Howarth C."/>
            <person name="Imamovic A."/>
            <person name="Larimer J."/>
            <person name="McCowen C."/>
            <person name="Montmayeur A."/>
            <person name="Murphy C."/>
            <person name="Neiman D."/>
            <person name="Pearson M."/>
            <person name="Priest M."/>
            <person name="Roberts A."/>
            <person name="Saif S."/>
            <person name="Shea T."/>
            <person name="Sisk P."/>
            <person name="Sykes S."/>
            <person name="Wortman J."/>
            <person name="Nusbaum C."/>
            <person name="Birren B."/>
        </authorList>
    </citation>
    <scope>NUCLEOTIDE SEQUENCE [LARGE SCALE GENOMIC DNA]</scope>
    <source>
        <strain evidence="10 11">VS20</strain>
    </source>
</reference>
<dbReference type="GO" id="GO:0005874">
    <property type="term" value="C:microtubule"/>
    <property type="evidence" value="ECO:0007669"/>
    <property type="project" value="UniProtKB-KW"/>
</dbReference>
<dbReference type="InParanoid" id="T0RSC8"/>
<evidence type="ECO:0000256" key="8">
    <source>
        <dbReference type="SAM" id="MobiDB-lite"/>
    </source>
</evidence>
<keyword evidence="4 6" id="KW-0067">ATP-binding</keyword>
<gene>
    <name evidence="10" type="ORF">SDRG_09542</name>
</gene>
<proteinExistence type="inferred from homology"/>
<dbReference type="InterPro" id="IPR027640">
    <property type="entry name" value="Kinesin-like_fam"/>
</dbReference>
<dbReference type="PROSITE" id="PS00411">
    <property type="entry name" value="KINESIN_MOTOR_1"/>
    <property type="match status" value="1"/>
</dbReference>
<dbReference type="eggNOG" id="KOG4280">
    <property type="taxonomic scope" value="Eukaryota"/>
</dbReference>
<dbReference type="GO" id="GO:0007052">
    <property type="term" value="P:mitotic spindle organization"/>
    <property type="evidence" value="ECO:0007669"/>
    <property type="project" value="TreeGrafter"/>
</dbReference>
<evidence type="ECO:0000313" key="11">
    <source>
        <dbReference type="Proteomes" id="UP000030762"/>
    </source>
</evidence>
<name>T0RSC8_SAPDV</name>
<dbReference type="VEuPathDB" id="FungiDB:SDRG_09542"/>
<accession>T0RSC8</accession>
<dbReference type="InterPro" id="IPR001752">
    <property type="entry name" value="Kinesin_motor_dom"/>
</dbReference>
<dbReference type="GO" id="GO:0008017">
    <property type="term" value="F:microtubule binding"/>
    <property type="evidence" value="ECO:0007669"/>
    <property type="project" value="InterPro"/>
</dbReference>
<evidence type="ECO:0000259" key="9">
    <source>
        <dbReference type="PROSITE" id="PS50067"/>
    </source>
</evidence>
<dbReference type="GO" id="GO:0003777">
    <property type="term" value="F:microtubule motor activity"/>
    <property type="evidence" value="ECO:0007669"/>
    <property type="project" value="InterPro"/>
</dbReference>
<dbReference type="GO" id="GO:0005524">
    <property type="term" value="F:ATP binding"/>
    <property type="evidence" value="ECO:0007669"/>
    <property type="project" value="UniProtKB-UniRule"/>
</dbReference>
<dbReference type="GO" id="GO:0005875">
    <property type="term" value="C:microtubule associated complex"/>
    <property type="evidence" value="ECO:0007669"/>
    <property type="project" value="TreeGrafter"/>
</dbReference>
<keyword evidence="11" id="KW-1185">Reference proteome</keyword>
<feature type="binding site" evidence="6">
    <location>
        <begin position="80"/>
        <end position="87"/>
    </location>
    <ligand>
        <name>ATP</name>
        <dbReference type="ChEBI" id="CHEBI:30616"/>
    </ligand>
</feature>
<keyword evidence="2" id="KW-0963">Cytoplasm</keyword>
<dbReference type="CDD" id="cd00106">
    <property type="entry name" value="KISc"/>
    <property type="match status" value="1"/>
</dbReference>